<dbReference type="PANTHER" id="PTHR33443:SF30">
    <property type="entry name" value="SARCOSINE DEHYDROGENASE-2C PROTEIN"/>
    <property type="match status" value="1"/>
</dbReference>
<dbReference type="AlphaFoldDB" id="A0AAQ3P7J4"/>
<protein>
    <submittedName>
        <fullName evidence="1">Uncharacterized protein</fullName>
    </submittedName>
</protein>
<organism evidence="1 2">
    <name type="scientific">Vigna mungo</name>
    <name type="common">Black gram</name>
    <name type="synonym">Phaseolus mungo</name>
    <dbReference type="NCBI Taxonomy" id="3915"/>
    <lineage>
        <taxon>Eukaryota</taxon>
        <taxon>Viridiplantae</taxon>
        <taxon>Streptophyta</taxon>
        <taxon>Embryophyta</taxon>
        <taxon>Tracheophyta</taxon>
        <taxon>Spermatophyta</taxon>
        <taxon>Magnoliopsida</taxon>
        <taxon>eudicotyledons</taxon>
        <taxon>Gunneridae</taxon>
        <taxon>Pentapetalae</taxon>
        <taxon>rosids</taxon>
        <taxon>fabids</taxon>
        <taxon>Fabales</taxon>
        <taxon>Fabaceae</taxon>
        <taxon>Papilionoideae</taxon>
        <taxon>50 kb inversion clade</taxon>
        <taxon>NPAAA clade</taxon>
        <taxon>indigoferoid/millettioid clade</taxon>
        <taxon>Phaseoleae</taxon>
        <taxon>Vigna</taxon>
    </lineage>
</organism>
<keyword evidence="2" id="KW-1185">Reference proteome</keyword>
<dbReference type="PANTHER" id="PTHR33443">
    <property type="entry name" value="ZGC:112980"/>
    <property type="match status" value="1"/>
</dbReference>
<evidence type="ECO:0000313" key="2">
    <source>
        <dbReference type="Proteomes" id="UP001374535"/>
    </source>
</evidence>
<gene>
    <name evidence="1" type="ORF">V8G54_008645</name>
</gene>
<reference evidence="1 2" key="1">
    <citation type="journal article" date="2023" name="Life. Sci Alliance">
        <title>Evolutionary insights into 3D genome organization and epigenetic landscape of Vigna mungo.</title>
        <authorList>
            <person name="Junaid A."/>
            <person name="Singh B."/>
            <person name="Bhatia S."/>
        </authorList>
    </citation>
    <scope>NUCLEOTIDE SEQUENCE [LARGE SCALE GENOMIC DNA]</scope>
    <source>
        <strain evidence="1">Urdbean</strain>
    </source>
</reference>
<accession>A0AAQ3P7J4</accession>
<dbReference type="EMBL" id="CP144699">
    <property type="protein sequence ID" value="WVZ21323.1"/>
    <property type="molecule type" value="Genomic_DNA"/>
</dbReference>
<proteinExistence type="predicted"/>
<dbReference type="InterPro" id="IPR053234">
    <property type="entry name" value="RPM1_Interactor"/>
</dbReference>
<dbReference type="Proteomes" id="UP001374535">
    <property type="component" value="Chromosome 2"/>
</dbReference>
<name>A0AAQ3P7J4_VIGMU</name>
<sequence>MEEEITVNGKRSVLIRLKDTPPRVCSRKEDMKRLDETEDCFVLDFDPHDSFDISVFSFDDKGDASKDVCIVGENGKIACRDYPHPRDLCLKFPFTTTPHESYCELCYCRVCGIRAPCKHWTQSTSPHCDEVYHRDFQAEFFELEEYEQIRRI</sequence>
<evidence type="ECO:0000313" key="1">
    <source>
        <dbReference type="EMBL" id="WVZ21323.1"/>
    </source>
</evidence>